<gene>
    <name evidence="7" type="ORF">F0562_025896</name>
</gene>
<evidence type="ECO:0000259" key="6">
    <source>
        <dbReference type="PROSITE" id="PS51742"/>
    </source>
</evidence>
<dbReference type="PANTHER" id="PTHR31500:SF57">
    <property type="entry name" value="AT-HOOK MOTIF NUCLEAR-LOCALIZED PROTEIN 10"/>
    <property type="match status" value="1"/>
</dbReference>
<dbReference type="InterPro" id="IPR039605">
    <property type="entry name" value="AHL"/>
</dbReference>
<protein>
    <recommendedName>
        <fullName evidence="4">AT-hook motif nuclear-localized protein</fullName>
    </recommendedName>
</protein>
<dbReference type="InterPro" id="IPR005175">
    <property type="entry name" value="PPC_dom"/>
</dbReference>
<keyword evidence="4" id="KW-0539">Nucleus</keyword>
<keyword evidence="2 4" id="KW-0238">DNA-binding</keyword>
<evidence type="ECO:0000313" key="8">
    <source>
        <dbReference type="Proteomes" id="UP000325577"/>
    </source>
</evidence>
<evidence type="ECO:0000256" key="1">
    <source>
        <dbReference type="ARBA" id="ARBA00023015"/>
    </source>
</evidence>
<accession>A0A5J5B997</accession>
<dbReference type="PROSITE" id="PS51742">
    <property type="entry name" value="PPC"/>
    <property type="match status" value="1"/>
</dbReference>
<feature type="region of interest" description="Disordered" evidence="5">
    <location>
        <begin position="159"/>
        <end position="179"/>
    </location>
</feature>
<dbReference type="AlphaFoldDB" id="A0A5J5B997"/>
<reference evidence="7 8" key="1">
    <citation type="submission" date="2019-09" db="EMBL/GenBank/DDBJ databases">
        <title>A chromosome-level genome assembly of the Chinese tupelo Nyssa sinensis.</title>
        <authorList>
            <person name="Yang X."/>
            <person name="Kang M."/>
            <person name="Yang Y."/>
            <person name="Xiong H."/>
            <person name="Wang M."/>
            <person name="Zhang Z."/>
            <person name="Wang Z."/>
            <person name="Wu H."/>
            <person name="Ma T."/>
            <person name="Liu J."/>
            <person name="Xi Z."/>
        </authorList>
    </citation>
    <scope>NUCLEOTIDE SEQUENCE [LARGE SCALE GENOMIC DNA]</scope>
    <source>
        <strain evidence="7">J267</strain>
        <tissue evidence="7">Leaf</tissue>
    </source>
</reference>
<keyword evidence="1 4" id="KW-0805">Transcription regulation</keyword>
<organism evidence="7 8">
    <name type="scientific">Nyssa sinensis</name>
    <dbReference type="NCBI Taxonomy" id="561372"/>
    <lineage>
        <taxon>Eukaryota</taxon>
        <taxon>Viridiplantae</taxon>
        <taxon>Streptophyta</taxon>
        <taxon>Embryophyta</taxon>
        <taxon>Tracheophyta</taxon>
        <taxon>Spermatophyta</taxon>
        <taxon>Magnoliopsida</taxon>
        <taxon>eudicotyledons</taxon>
        <taxon>Gunneridae</taxon>
        <taxon>Pentapetalae</taxon>
        <taxon>asterids</taxon>
        <taxon>Cornales</taxon>
        <taxon>Nyssaceae</taxon>
        <taxon>Nyssa</taxon>
    </lineage>
</organism>
<keyword evidence="3 4" id="KW-0804">Transcription</keyword>
<keyword evidence="8" id="KW-1185">Reference proteome</keyword>
<dbReference type="CDD" id="cd11378">
    <property type="entry name" value="DUF296"/>
    <property type="match status" value="1"/>
</dbReference>
<dbReference type="GO" id="GO:0003680">
    <property type="term" value="F:minor groove of adenine-thymine-rich DNA binding"/>
    <property type="evidence" value="ECO:0007669"/>
    <property type="project" value="UniProtKB-UniRule"/>
</dbReference>
<evidence type="ECO:0000256" key="2">
    <source>
        <dbReference type="ARBA" id="ARBA00023125"/>
    </source>
</evidence>
<comment type="subcellular location">
    <subcellularLocation>
        <location evidence="4">Nucleus</location>
    </subcellularLocation>
</comment>
<proteinExistence type="predicted"/>
<dbReference type="GO" id="GO:0005634">
    <property type="term" value="C:nucleus"/>
    <property type="evidence" value="ECO:0007669"/>
    <property type="project" value="UniProtKB-SubCell"/>
</dbReference>
<dbReference type="Proteomes" id="UP000325577">
    <property type="component" value="Linkage Group LG14"/>
</dbReference>
<evidence type="ECO:0000256" key="3">
    <source>
        <dbReference type="ARBA" id="ARBA00023163"/>
    </source>
</evidence>
<feature type="compositionally biased region" description="Acidic residues" evidence="5">
    <location>
        <begin position="169"/>
        <end position="179"/>
    </location>
</feature>
<dbReference type="OrthoDB" id="952483at2759"/>
<dbReference type="EMBL" id="CM018037">
    <property type="protein sequence ID" value="KAA8539204.1"/>
    <property type="molecule type" value="Genomic_DNA"/>
</dbReference>
<feature type="domain" description="PPC" evidence="6">
    <location>
        <begin position="38"/>
        <end position="172"/>
    </location>
</feature>
<dbReference type="SUPFAM" id="SSF117856">
    <property type="entry name" value="AF0104/ALDC/Ptd012-like"/>
    <property type="match status" value="1"/>
</dbReference>
<dbReference type="PANTHER" id="PTHR31500">
    <property type="entry name" value="AT-HOOK MOTIF NUCLEAR-LOCALIZED PROTEIN 9"/>
    <property type="match status" value="1"/>
</dbReference>
<evidence type="ECO:0000256" key="4">
    <source>
        <dbReference type="RuleBase" id="RU367031"/>
    </source>
</evidence>
<dbReference type="Pfam" id="PF03479">
    <property type="entry name" value="PCC"/>
    <property type="match status" value="1"/>
</dbReference>
<evidence type="ECO:0000256" key="5">
    <source>
        <dbReference type="SAM" id="MobiDB-lite"/>
    </source>
</evidence>
<dbReference type="Gene3D" id="3.30.1330.80">
    <property type="entry name" value="Hypothetical protein, similar to alpha- acetolactate decarboxylase, domain 2"/>
    <property type="match status" value="1"/>
</dbReference>
<name>A0A5J5B997_9ASTE</name>
<evidence type="ECO:0000313" key="7">
    <source>
        <dbReference type="EMBL" id="KAA8539204.1"/>
    </source>
</evidence>
<sequence length="179" mass="18914">MAKVIHQSRKEHHTLTKPLHCDMGSQLFLGPQFRSTSVQDSGIFVIHVDAGQDIISRLVSFCQTHNRITLIVSAFGYVSSPSILSCNRCFTYEGNYPIISLDGFLNPINAGGVNSSTLSLSMPGADGSLIGGRISNSLIAASQTIVVLGIFGPTAPVPHSSDLAPAPEETNDDSDATSA</sequence>
<comment type="domain">
    <text evidence="4">The PPC domain mediates interactions between AHL proteins.</text>
</comment>
<comment type="function">
    <text evidence="4">Transcription factor that specifically binds AT-rich DNA sequences related to the nuclear matrix attachment regions (MARs).</text>
</comment>